<gene>
    <name evidence="1" type="ORF">Glove_225g8</name>
</gene>
<keyword evidence="2" id="KW-1185">Reference proteome</keyword>
<organism evidence="1 2">
    <name type="scientific">Diversispora epigaea</name>
    <dbReference type="NCBI Taxonomy" id="1348612"/>
    <lineage>
        <taxon>Eukaryota</taxon>
        <taxon>Fungi</taxon>
        <taxon>Fungi incertae sedis</taxon>
        <taxon>Mucoromycota</taxon>
        <taxon>Glomeromycotina</taxon>
        <taxon>Glomeromycetes</taxon>
        <taxon>Diversisporales</taxon>
        <taxon>Diversisporaceae</taxon>
        <taxon>Diversispora</taxon>
    </lineage>
</organism>
<sequence>MIIYFCEPLYIKDQNTNNLNIKAFDHWSGDTKQDAWFTAFSLHGVIESLERKPKSVTIISDNGEHYHNIELMIILSYWKEWYNICITHAIKRHVKLGYEIASGENIEIVIKDLSENNFNKRKQKMGTIAGIRKLNKFSPSKIQKIVKNRTITQPNPIISTHSNPPKLLTIPRINHQDTSNENLNDLVDELEHMVVNTTNEEITEKHENWKVFISSWALQQNQKIREPVKRIPTHIKYFFETMFHVGTANPRKKMTAAEMRSELIQRVQEGEIEEEDILKESTIANWITSFSRGWKHAMALQAIEMAEHTLKM</sequence>
<protein>
    <submittedName>
        <fullName evidence="1">Uncharacterized protein</fullName>
    </submittedName>
</protein>
<reference evidence="1 2" key="1">
    <citation type="submission" date="2018-08" db="EMBL/GenBank/DDBJ databases">
        <title>Genome and evolution of the arbuscular mycorrhizal fungus Diversispora epigaea (formerly Glomus versiforme) and its bacterial endosymbionts.</title>
        <authorList>
            <person name="Sun X."/>
            <person name="Fei Z."/>
            <person name="Harrison M."/>
        </authorList>
    </citation>
    <scope>NUCLEOTIDE SEQUENCE [LARGE SCALE GENOMIC DNA]</scope>
    <source>
        <strain evidence="1 2">IT104</strain>
    </source>
</reference>
<dbReference type="Proteomes" id="UP000266861">
    <property type="component" value="Unassembled WGS sequence"/>
</dbReference>
<dbReference type="OrthoDB" id="2378703at2759"/>
<evidence type="ECO:0000313" key="2">
    <source>
        <dbReference type="Proteomes" id="UP000266861"/>
    </source>
</evidence>
<proteinExistence type="predicted"/>
<comment type="caution">
    <text evidence="1">The sequence shown here is derived from an EMBL/GenBank/DDBJ whole genome shotgun (WGS) entry which is preliminary data.</text>
</comment>
<dbReference type="AlphaFoldDB" id="A0A397IEP9"/>
<name>A0A397IEP9_9GLOM</name>
<evidence type="ECO:0000313" key="1">
    <source>
        <dbReference type="EMBL" id="RHZ74371.1"/>
    </source>
</evidence>
<accession>A0A397IEP9</accession>
<dbReference type="EMBL" id="PQFF01000208">
    <property type="protein sequence ID" value="RHZ74371.1"/>
    <property type="molecule type" value="Genomic_DNA"/>
</dbReference>